<gene>
    <name evidence="1" type="ORF">EOT10_28370</name>
</gene>
<evidence type="ECO:0000313" key="1">
    <source>
        <dbReference type="EMBL" id="RVU19929.1"/>
    </source>
</evidence>
<keyword evidence="2" id="KW-1185">Reference proteome</keyword>
<dbReference type="AlphaFoldDB" id="A0A3S2YUX0"/>
<evidence type="ECO:0000313" key="2">
    <source>
        <dbReference type="Proteomes" id="UP000283128"/>
    </source>
</evidence>
<name>A0A3S2YUX0_9ACTN</name>
<proteinExistence type="predicted"/>
<dbReference type="RefSeq" id="WP_127831183.1">
    <property type="nucleotide sequence ID" value="NZ_RZYA01000016.1"/>
</dbReference>
<accession>A0A3S2YUX0</accession>
<sequence>MTSPATVLPTTDRAAGADFLLPLPDPAQRLDMAPPARAPLTSRDQHRLSLNATLTTAGIPPHPDDMRAIDALSALDDTVALAVRRWLTSRPTALLG</sequence>
<dbReference type="Proteomes" id="UP000283128">
    <property type="component" value="Unassembled WGS sequence"/>
</dbReference>
<organism evidence="1 2">
    <name type="scientific">Streptomyces antnestii</name>
    <dbReference type="NCBI Taxonomy" id="2494256"/>
    <lineage>
        <taxon>Bacteria</taxon>
        <taxon>Bacillati</taxon>
        <taxon>Actinomycetota</taxon>
        <taxon>Actinomycetes</taxon>
        <taxon>Kitasatosporales</taxon>
        <taxon>Streptomycetaceae</taxon>
        <taxon>Streptomyces</taxon>
    </lineage>
</organism>
<comment type="caution">
    <text evidence="1">The sequence shown here is derived from an EMBL/GenBank/DDBJ whole genome shotgun (WGS) entry which is preliminary data.</text>
</comment>
<dbReference type="EMBL" id="RZYA01000016">
    <property type="protein sequence ID" value="RVU19929.1"/>
    <property type="molecule type" value="Genomic_DNA"/>
</dbReference>
<dbReference type="OrthoDB" id="4231060at2"/>
<protein>
    <submittedName>
        <fullName evidence="1">Uncharacterized protein</fullName>
    </submittedName>
</protein>
<reference evidence="1 2" key="1">
    <citation type="submission" date="2019-01" db="EMBL/GenBank/DDBJ databases">
        <title>Genome sequences of Streptomyces and Rhizobium isolates collected from root and soil.</title>
        <authorList>
            <person name="Chhettri S."/>
            <person name="Sevigny J.L."/>
            <person name="Sen A."/>
            <person name="Ennis N."/>
            <person name="Tisa L."/>
        </authorList>
    </citation>
    <scope>NUCLEOTIDE SEQUENCE [LARGE SCALE GENOMIC DNA]</scope>
    <source>
        <strain evidence="1 2">San01</strain>
    </source>
</reference>